<keyword evidence="4" id="KW-1185">Reference proteome</keyword>
<keyword evidence="1" id="KW-1133">Transmembrane helix</keyword>
<feature type="domain" description="FHA" evidence="2">
    <location>
        <begin position="26"/>
        <end position="70"/>
    </location>
</feature>
<feature type="transmembrane region" description="Helical" evidence="1">
    <location>
        <begin position="252"/>
        <end position="269"/>
    </location>
</feature>
<comment type="caution">
    <text evidence="3">The sequence shown here is derived from an EMBL/GenBank/DDBJ whole genome shotgun (WGS) entry which is preliminary data.</text>
</comment>
<dbReference type="RefSeq" id="WP_267536685.1">
    <property type="nucleotide sequence ID" value="NZ_JAPNKA010000001.1"/>
</dbReference>
<dbReference type="PROSITE" id="PS50006">
    <property type="entry name" value="FHA_DOMAIN"/>
    <property type="match status" value="1"/>
</dbReference>
<sequence>MDEVIFLEELEGEDVHARHRLERFPVTVGRGYTNDVILDDPKVSASHLRIERTEDGRLVLRDVGSHNGTFRVEPWTRLAELELTDDARVAVGDTVLRFRSRSHAVEDTRITAIPVAPRGRPFELPFAFPVMLAVAVVIFLLHEYLTNYQKTDWGSLALAVVVPVFASFVWAGLWSVASKVARRVFHFGAHGTIGSLGLLGLLVIPLLLGLLTYSLGLGAWVRWLYLAGYLGWMGFVLFWHLRYVTRAEPQRLALMLAVILVCFGALTQADSLLGEEDFSSTIDFDRTLLPPSFQVVPSKSVDSFFEGTQELQEDVDALAKEAP</sequence>
<name>A0ABT4A8A1_9BACT</name>
<dbReference type="Proteomes" id="UP001207654">
    <property type="component" value="Unassembled WGS sequence"/>
</dbReference>
<accession>A0ABT4A8A1</accession>
<keyword evidence="1" id="KW-0812">Transmembrane</keyword>
<keyword evidence="1" id="KW-0472">Membrane</keyword>
<reference evidence="3 4" key="1">
    <citation type="submission" date="2022-11" db="EMBL/GenBank/DDBJ databases">
        <title>Minimal conservation of predation-associated metabolite biosynthetic gene clusters underscores biosynthetic potential of Myxococcota including descriptions for ten novel species: Archangium lansinium sp. nov., Myxococcus landrumus sp. nov., Nannocystis bai.</title>
        <authorList>
            <person name="Ahearne A."/>
            <person name="Stevens C."/>
            <person name="Phillips K."/>
        </authorList>
    </citation>
    <scope>NUCLEOTIDE SEQUENCE [LARGE SCALE GENOMIC DNA]</scope>
    <source>
        <strain evidence="3 4">MIWBW</strain>
    </source>
</reference>
<dbReference type="EMBL" id="JAPNKA010000001">
    <property type="protein sequence ID" value="MCY1077877.1"/>
    <property type="molecule type" value="Genomic_DNA"/>
</dbReference>
<dbReference type="InterPro" id="IPR008984">
    <property type="entry name" value="SMAD_FHA_dom_sf"/>
</dbReference>
<dbReference type="InterPro" id="IPR000253">
    <property type="entry name" value="FHA_dom"/>
</dbReference>
<dbReference type="CDD" id="cd00060">
    <property type="entry name" value="FHA"/>
    <property type="match status" value="1"/>
</dbReference>
<proteinExistence type="predicted"/>
<feature type="transmembrane region" description="Helical" evidence="1">
    <location>
        <begin position="220"/>
        <end position="240"/>
    </location>
</feature>
<feature type="transmembrane region" description="Helical" evidence="1">
    <location>
        <begin position="153"/>
        <end position="177"/>
    </location>
</feature>
<protein>
    <submittedName>
        <fullName evidence="3">FHA domain-containing protein</fullName>
    </submittedName>
</protein>
<feature type="transmembrane region" description="Helical" evidence="1">
    <location>
        <begin position="184"/>
        <end position="208"/>
    </location>
</feature>
<dbReference type="InterPro" id="IPR032030">
    <property type="entry name" value="YscD_cytoplasmic_dom"/>
</dbReference>
<evidence type="ECO:0000313" key="4">
    <source>
        <dbReference type="Proteomes" id="UP001207654"/>
    </source>
</evidence>
<organism evidence="3 4">
    <name type="scientific">Archangium lansingense</name>
    <dbReference type="NCBI Taxonomy" id="2995310"/>
    <lineage>
        <taxon>Bacteria</taxon>
        <taxon>Pseudomonadati</taxon>
        <taxon>Myxococcota</taxon>
        <taxon>Myxococcia</taxon>
        <taxon>Myxococcales</taxon>
        <taxon>Cystobacterineae</taxon>
        <taxon>Archangiaceae</taxon>
        <taxon>Archangium</taxon>
    </lineage>
</organism>
<dbReference type="Gene3D" id="2.60.200.20">
    <property type="match status" value="1"/>
</dbReference>
<dbReference type="Pfam" id="PF16697">
    <property type="entry name" value="Yop-YscD_cpl"/>
    <property type="match status" value="1"/>
</dbReference>
<evidence type="ECO:0000313" key="3">
    <source>
        <dbReference type="EMBL" id="MCY1077877.1"/>
    </source>
</evidence>
<dbReference type="SMART" id="SM00240">
    <property type="entry name" value="FHA"/>
    <property type="match status" value="1"/>
</dbReference>
<dbReference type="SUPFAM" id="SSF49879">
    <property type="entry name" value="SMAD/FHA domain"/>
    <property type="match status" value="1"/>
</dbReference>
<gene>
    <name evidence="3" type="ORF">OV287_25735</name>
</gene>
<feature type="transmembrane region" description="Helical" evidence="1">
    <location>
        <begin position="124"/>
        <end position="141"/>
    </location>
</feature>
<evidence type="ECO:0000256" key="1">
    <source>
        <dbReference type="SAM" id="Phobius"/>
    </source>
</evidence>
<evidence type="ECO:0000259" key="2">
    <source>
        <dbReference type="PROSITE" id="PS50006"/>
    </source>
</evidence>